<dbReference type="PANTHER" id="PTHR42109">
    <property type="entry name" value="UNPLACED GENOMIC SCAFFOLD UM_SCAF_CONTIG_1.265, WHOLE GENOME SHOTGUN SEQUENCE"/>
    <property type="match status" value="1"/>
</dbReference>
<organism evidence="3 4">
    <name type="scientific">Exophiala viscosa</name>
    <dbReference type="NCBI Taxonomy" id="2486360"/>
    <lineage>
        <taxon>Eukaryota</taxon>
        <taxon>Fungi</taxon>
        <taxon>Dikarya</taxon>
        <taxon>Ascomycota</taxon>
        <taxon>Pezizomycotina</taxon>
        <taxon>Eurotiomycetes</taxon>
        <taxon>Chaetothyriomycetidae</taxon>
        <taxon>Chaetothyriales</taxon>
        <taxon>Herpotrichiellaceae</taxon>
        <taxon>Exophiala</taxon>
    </lineage>
</organism>
<gene>
    <name evidence="3" type="ORF">EDD36DRAFT_422665</name>
</gene>
<dbReference type="Pfam" id="PF24800">
    <property type="entry name" value="DUF7702"/>
    <property type="match status" value="1"/>
</dbReference>
<name>A0AAN6DLR5_9EURO</name>
<dbReference type="PANTHER" id="PTHR42109:SF3">
    <property type="entry name" value="INTEGRAL MEMBRANE PROTEIN (AFU_ORTHOLOGUE AFUA_5G00100)"/>
    <property type="match status" value="1"/>
</dbReference>
<feature type="transmembrane region" description="Helical" evidence="1">
    <location>
        <begin position="218"/>
        <end position="243"/>
    </location>
</feature>
<feature type="transmembrane region" description="Helical" evidence="1">
    <location>
        <begin position="178"/>
        <end position="198"/>
    </location>
</feature>
<feature type="transmembrane region" description="Helical" evidence="1">
    <location>
        <begin position="150"/>
        <end position="166"/>
    </location>
</feature>
<evidence type="ECO:0000313" key="4">
    <source>
        <dbReference type="Proteomes" id="UP001203852"/>
    </source>
</evidence>
<keyword evidence="4" id="KW-1185">Reference proteome</keyword>
<keyword evidence="1" id="KW-1133">Transmembrane helix</keyword>
<feature type="transmembrane region" description="Helical" evidence="1">
    <location>
        <begin position="36"/>
        <end position="57"/>
    </location>
</feature>
<evidence type="ECO:0000256" key="1">
    <source>
        <dbReference type="SAM" id="Phobius"/>
    </source>
</evidence>
<proteinExistence type="predicted"/>
<dbReference type="InterPro" id="IPR056119">
    <property type="entry name" value="DUF7702"/>
</dbReference>
<dbReference type="EMBL" id="MU404361">
    <property type="protein sequence ID" value="KAI1608955.1"/>
    <property type="molecule type" value="Genomic_DNA"/>
</dbReference>
<keyword evidence="1" id="KW-0472">Membrane</keyword>
<protein>
    <recommendedName>
        <fullName evidence="2">DUF7702 domain-containing protein</fullName>
    </recommendedName>
</protein>
<feature type="transmembrane region" description="Helical" evidence="1">
    <location>
        <begin position="69"/>
        <end position="89"/>
    </location>
</feature>
<evidence type="ECO:0000313" key="3">
    <source>
        <dbReference type="EMBL" id="KAI1608955.1"/>
    </source>
</evidence>
<feature type="domain" description="DUF7702" evidence="2">
    <location>
        <begin position="4"/>
        <end position="239"/>
    </location>
</feature>
<comment type="caution">
    <text evidence="3">The sequence shown here is derived from an EMBL/GenBank/DDBJ whole genome shotgun (WGS) entry which is preliminary data.</text>
</comment>
<dbReference type="Proteomes" id="UP001203852">
    <property type="component" value="Unassembled WGS sequence"/>
</dbReference>
<keyword evidence="1" id="KW-0812">Transmembrane</keyword>
<reference evidence="3" key="1">
    <citation type="journal article" date="2022" name="bioRxiv">
        <title>Deciphering the potential niche of two novel black yeast fungi from a biological soil crust based on their genomes, phenotypes, and melanin regulation.</title>
        <authorList>
            <consortium name="DOE Joint Genome Institute"/>
            <person name="Carr E.C."/>
            <person name="Barton Q."/>
            <person name="Grambo S."/>
            <person name="Sullivan M."/>
            <person name="Renfro C.M."/>
            <person name="Kuo A."/>
            <person name="Pangilinan J."/>
            <person name="Lipzen A."/>
            <person name="Keymanesh K."/>
            <person name="Savage E."/>
            <person name="Barry K."/>
            <person name="Grigoriev I.V."/>
            <person name="Riekhof W.R."/>
            <person name="Harris S.S."/>
        </authorList>
    </citation>
    <scope>NUCLEOTIDE SEQUENCE</scope>
    <source>
        <strain evidence="3">JF 03-4F</strain>
    </source>
</reference>
<dbReference type="AlphaFoldDB" id="A0AAN6DLR5"/>
<feature type="transmembrane region" description="Helical" evidence="1">
    <location>
        <begin position="110"/>
        <end position="130"/>
    </location>
</feature>
<accession>A0AAN6DLR5</accession>
<sequence>MPLDKTTDLSIAELAIYITLIPPTAWLFFKHGRRAFLAYIYLLIFQSLRIVAAGLQINAHNEHKTSTTGSILDAVGLSPLLLAFSGFLYELGRYYAPPTQTPRRMHFEEILIHFGASTGIALAAVGGSNLTKSNATPSSISSAHHLQEGGSVLLLLTWAGIAYLCVRLCRNMGGFGGLIVLLLVAGLCIGIRAVYSVVYAFDHSASVNPITGKFAIKLILVFMVQLLAVMALLATGFLTRYIAKEMHAGRRTRTGDVEEQGTSLRPVTAK</sequence>
<evidence type="ECO:0000259" key="2">
    <source>
        <dbReference type="Pfam" id="PF24800"/>
    </source>
</evidence>
<feature type="transmembrane region" description="Helical" evidence="1">
    <location>
        <begin position="12"/>
        <end position="29"/>
    </location>
</feature>